<keyword evidence="2" id="KW-1185">Reference proteome</keyword>
<sequence length="77" mass="8535">MKLLLGSVPTGAKNACRPRVNGLVVRWSPFRLPIGSLTSPLYSKAVLSSKVLSLWFRTFLLFLVLIYPTKGVVEFAI</sequence>
<gene>
    <name evidence="1" type="ORF">L484_001191</name>
</gene>
<proteinExistence type="predicted"/>
<evidence type="ECO:0000313" key="1">
    <source>
        <dbReference type="EMBL" id="EXB35913.1"/>
    </source>
</evidence>
<protein>
    <submittedName>
        <fullName evidence="1">Uncharacterized protein</fullName>
    </submittedName>
</protein>
<reference evidence="2" key="1">
    <citation type="submission" date="2013-01" db="EMBL/GenBank/DDBJ databases">
        <title>Draft Genome Sequence of a Mulberry Tree, Morus notabilis C.K. Schneid.</title>
        <authorList>
            <person name="He N."/>
            <person name="Zhao S."/>
        </authorList>
    </citation>
    <scope>NUCLEOTIDE SEQUENCE</scope>
</reference>
<evidence type="ECO:0000313" key="2">
    <source>
        <dbReference type="Proteomes" id="UP000030645"/>
    </source>
</evidence>
<organism evidence="1 2">
    <name type="scientific">Morus notabilis</name>
    <dbReference type="NCBI Taxonomy" id="981085"/>
    <lineage>
        <taxon>Eukaryota</taxon>
        <taxon>Viridiplantae</taxon>
        <taxon>Streptophyta</taxon>
        <taxon>Embryophyta</taxon>
        <taxon>Tracheophyta</taxon>
        <taxon>Spermatophyta</taxon>
        <taxon>Magnoliopsida</taxon>
        <taxon>eudicotyledons</taxon>
        <taxon>Gunneridae</taxon>
        <taxon>Pentapetalae</taxon>
        <taxon>rosids</taxon>
        <taxon>fabids</taxon>
        <taxon>Rosales</taxon>
        <taxon>Moraceae</taxon>
        <taxon>Moreae</taxon>
        <taxon>Morus</taxon>
    </lineage>
</organism>
<dbReference type="AlphaFoldDB" id="W9R1B2"/>
<name>W9R1B2_9ROSA</name>
<accession>W9R1B2</accession>
<dbReference type="EMBL" id="KE343569">
    <property type="protein sequence ID" value="EXB35913.1"/>
    <property type="molecule type" value="Genomic_DNA"/>
</dbReference>
<dbReference type="Proteomes" id="UP000030645">
    <property type="component" value="Unassembled WGS sequence"/>
</dbReference>